<proteinExistence type="predicted"/>
<sequence length="254" mass="28282">MEIYWKSFKQMFDVLKKDKMLLAACIAPVLAGVLFRFGVPRLEQALCAGLHRSVCISPYYALIDIAYVMIAPILLCFSAVMLLLDERDEKIVNAFLVTPLMKRGYLISRMGFPAAAAFVCTLVLLPLFRLTSISLQMTGVLAFAGTLQGIWIAALILKFSKNRLEGMAVCKIATLTILGAAIPFVIRGREKYFFAWLPSFWMGNGMLSGSEKEVVVSINVFLVWIFVVSYTKDVDGISLFGDSLPIGKRRGEER</sequence>
<feature type="transmembrane region" description="Helical" evidence="1">
    <location>
        <begin position="21"/>
        <end position="39"/>
    </location>
</feature>
<evidence type="ECO:0000313" key="3">
    <source>
        <dbReference type="Proteomes" id="UP000621540"/>
    </source>
</evidence>
<organism evidence="2 3">
    <name type="scientific">Roseburia yibonii</name>
    <dbReference type="NCBI Taxonomy" id="2763063"/>
    <lineage>
        <taxon>Bacteria</taxon>
        <taxon>Bacillati</taxon>
        <taxon>Bacillota</taxon>
        <taxon>Clostridia</taxon>
        <taxon>Lachnospirales</taxon>
        <taxon>Lachnospiraceae</taxon>
        <taxon>Roseburia</taxon>
    </lineage>
</organism>
<dbReference type="EMBL" id="JACOQH010000004">
    <property type="protein sequence ID" value="MBC5753889.1"/>
    <property type="molecule type" value="Genomic_DNA"/>
</dbReference>
<gene>
    <name evidence="2" type="ORF">H8Z76_07590</name>
</gene>
<feature type="transmembrane region" description="Helical" evidence="1">
    <location>
        <begin position="133"/>
        <end position="156"/>
    </location>
</feature>
<keyword evidence="1" id="KW-0472">Membrane</keyword>
<feature type="transmembrane region" description="Helical" evidence="1">
    <location>
        <begin position="214"/>
        <end position="231"/>
    </location>
</feature>
<feature type="transmembrane region" description="Helical" evidence="1">
    <location>
        <begin position="168"/>
        <end position="186"/>
    </location>
</feature>
<keyword evidence="3" id="KW-1185">Reference proteome</keyword>
<feature type="transmembrane region" description="Helical" evidence="1">
    <location>
        <begin position="105"/>
        <end position="127"/>
    </location>
</feature>
<dbReference type="Proteomes" id="UP000621540">
    <property type="component" value="Unassembled WGS sequence"/>
</dbReference>
<name>A0ABR7IAV3_9FIRM</name>
<keyword evidence="1" id="KW-0812">Transmembrane</keyword>
<comment type="caution">
    <text evidence="2">The sequence shown here is derived from an EMBL/GenBank/DDBJ whole genome shotgun (WGS) entry which is preliminary data.</text>
</comment>
<evidence type="ECO:0000256" key="1">
    <source>
        <dbReference type="SAM" id="Phobius"/>
    </source>
</evidence>
<feature type="transmembrane region" description="Helical" evidence="1">
    <location>
        <begin position="59"/>
        <end position="84"/>
    </location>
</feature>
<protein>
    <submittedName>
        <fullName evidence="2">ABC transporter permease</fullName>
    </submittedName>
</protein>
<accession>A0ABR7IAV3</accession>
<reference evidence="2 3" key="1">
    <citation type="submission" date="2020-08" db="EMBL/GenBank/DDBJ databases">
        <title>Genome public.</title>
        <authorList>
            <person name="Liu C."/>
            <person name="Sun Q."/>
        </authorList>
    </citation>
    <scope>NUCLEOTIDE SEQUENCE [LARGE SCALE GENOMIC DNA]</scope>
    <source>
        <strain evidence="2 3">BX0805</strain>
    </source>
</reference>
<dbReference type="RefSeq" id="WP_186982107.1">
    <property type="nucleotide sequence ID" value="NZ_JACOQH010000004.1"/>
</dbReference>
<keyword evidence="1" id="KW-1133">Transmembrane helix</keyword>
<evidence type="ECO:0000313" key="2">
    <source>
        <dbReference type="EMBL" id="MBC5753889.1"/>
    </source>
</evidence>